<dbReference type="EMBL" id="VRLR01000017">
    <property type="protein sequence ID" value="TXK77811.1"/>
    <property type="molecule type" value="Genomic_DNA"/>
</dbReference>
<dbReference type="OrthoDB" id="6005897at2"/>
<evidence type="ECO:0000313" key="2">
    <source>
        <dbReference type="Proteomes" id="UP000321814"/>
    </source>
</evidence>
<gene>
    <name evidence="1" type="ORF">FU839_17955</name>
</gene>
<dbReference type="AlphaFoldDB" id="A0A5C8LKD7"/>
<evidence type="ECO:0000313" key="1">
    <source>
        <dbReference type="EMBL" id="TXK77811.1"/>
    </source>
</evidence>
<organism evidence="1 2">
    <name type="scientific">Rheinheimera tangshanensis</name>
    <dbReference type="NCBI Taxonomy" id="400153"/>
    <lineage>
        <taxon>Bacteria</taxon>
        <taxon>Pseudomonadati</taxon>
        <taxon>Pseudomonadota</taxon>
        <taxon>Gammaproteobacteria</taxon>
        <taxon>Chromatiales</taxon>
        <taxon>Chromatiaceae</taxon>
        <taxon>Rheinheimera</taxon>
    </lineage>
</organism>
<reference evidence="1 2" key="1">
    <citation type="submission" date="2019-08" db="EMBL/GenBank/DDBJ databases">
        <title>Draft genome analysis of Rheinheimera tangshanensis isolated from the roots of fresh rice plants (Oryza sativa).</title>
        <authorList>
            <person name="Yu Q."/>
            <person name="Qi Y."/>
            <person name="Zhang H."/>
            <person name="Pu J."/>
        </authorList>
    </citation>
    <scope>NUCLEOTIDE SEQUENCE [LARGE SCALE GENOMIC DNA]</scope>
    <source>
        <strain evidence="1 2">JA3-B52</strain>
    </source>
</reference>
<dbReference type="Proteomes" id="UP000321814">
    <property type="component" value="Unassembled WGS sequence"/>
</dbReference>
<sequence length="141" mass="16502">MNTCTKSRTYILDWGVIDHLAPMILFGSDGFPNDGTKDGQEAVEHIQTCMKCKSWIRDLTSAEDRERMERLTRYCCPQMFVAVEEPKEDGIHLISRHFRDERLWMIDQPDREFGFEFFSFCPWCGNKLPGQPFIDDEKGRG</sequence>
<name>A0A5C8LKD7_9GAMM</name>
<protein>
    <submittedName>
        <fullName evidence="1">Uncharacterized protein</fullName>
    </submittedName>
</protein>
<dbReference type="RefSeq" id="WP_147905487.1">
    <property type="nucleotide sequence ID" value="NZ_BAAAGC010000005.1"/>
</dbReference>
<comment type="caution">
    <text evidence="1">The sequence shown here is derived from an EMBL/GenBank/DDBJ whole genome shotgun (WGS) entry which is preliminary data.</text>
</comment>
<proteinExistence type="predicted"/>
<accession>A0A5C8LKD7</accession>
<keyword evidence="2" id="KW-1185">Reference proteome</keyword>